<feature type="region of interest" description="Disordered" evidence="1">
    <location>
        <begin position="65"/>
        <end position="87"/>
    </location>
</feature>
<dbReference type="GeneID" id="25987552"/>
<feature type="region of interest" description="Disordered" evidence="1">
    <location>
        <begin position="139"/>
        <end position="225"/>
    </location>
</feature>
<evidence type="ECO:0000313" key="3">
    <source>
        <dbReference type="Proteomes" id="UP000002748"/>
    </source>
</evidence>
<feature type="compositionally biased region" description="Basic and acidic residues" evidence="1">
    <location>
        <begin position="161"/>
        <end position="171"/>
    </location>
</feature>
<feature type="compositionally biased region" description="Basic residues" evidence="1">
    <location>
        <begin position="143"/>
        <end position="160"/>
    </location>
</feature>
<comment type="caution">
    <text evidence="2">The sequence shown here is derived from an EMBL/GenBank/DDBJ whole genome shotgun (WGS) entry which is preliminary data.</text>
</comment>
<dbReference type="KEGG" id="tasa:A1Q1_04039"/>
<gene>
    <name evidence="2" type="ORF">A1Q1_04039</name>
</gene>
<feature type="compositionally biased region" description="Basic and acidic residues" evidence="1">
    <location>
        <begin position="190"/>
        <end position="215"/>
    </location>
</feature>
<dbReference type="EMBL" id="ALBS01000261">
    <property type="protein sequence ID" value="EJT47181.1"/>
    <property type="molecule type" value="Genomic_DNA"/>
</dbReference>
<dbReference type="RefSeq" id="XP_014177891.1">
    <property type="nucleotide sequence ID" value="XM_014322416.1"/>
</dbReference>
<dbReference type="VEuPathDB" id="FungiDB:A1Q1_04039"/>
<evidence type="ECO:0000256" key="1">
    <source>
        <dbReference type="SAM" id="MobiDB-lite"/>
    </source>
</evidence>
<dbReference type="OrthoDB" id="6614653at2759"/>
<sequence length="277" mass="30439">MVSTEGTHPAFRLAEKHFKNRTTNALPALRNLPEYTQAVLDLSGPPDQTSDPVWQAGWWGAEYTEPTPQRRRRKGKERAVGERGERPVMDLDGVPCLHLKDGRTTYLVAEARAPRIGAVRVYPPAQPLVARYALRPPPEPVRALRHRPRHARAAKTPRPRGRGEGPPRGRDTAYPPGTDRDSPSVANRLRRGEAAQRDVDGRRAEPESRVEDGGPARKGGAVGEPRLGVSVVHEELRFLDRRADPLPCPAGCALSQGRAGHAVERCVSQRVVPSLLG</sequence>
<name>J5SRT0_TRIAS</name>
<feature type="compositionally biased region" description="Basic and acidic residues" evidence="1">
    <location>
        <begin position="77"/>
        <end position="87"/>
    </location>
</feature>
<reference evidence="2 3" key="1">
    <citation type="journal article" date="2012" name="Eukaryot. Cell">
        <title>Draft genome sequence of CBS 2479, the standard type strain of Trichosporon asahii.</title>
        <authorList>
            <person name="Yang R.Y."/>
            <person name="Li H.T."/>
            <person name="Zhu H."/>
            <person name="Zhou G.P."/>
            <person name="Wang M."/>
            <person name="Wang L."/>
        </authorList>
    </citation>
    <scope>NUCLEOTIDE SEQUENCE [LARGE SCALE GENOMIC DNA]</scope>
    <source>
        <strain evidence="3">ATCC 90039 / CBS 2479 / JCM 2466 / KCTC 7840 / NCYC 2677 / UAMH 7654</strain>
    </source>
</reference>
<dbReference type="Proteomes" id="UP000002748">
    <property type="component" value="Unassembled WGS sequence"/>
</dbReference>
<proteinExistence type="predicted"/>
<protein>
    <submittedName>
        <fullName evidence="2">Uncharacterized protein</fullName>
    </submittedName>
</protein>
<dbReference type="AlphaFoldDB" id="J5SRT0"/>
<accession>J5SRT0</accession>
<evidence type="ECO:0000313" key="2">
    <source>
        <dbReference type="EMBL" id="EJT47181.1"/>
    </source>
</evidence>
<dbReference type="HOGENOM" id="CLU_1005400_0_0_1"/>
<organism evidence="2 3">
    <name type="scientific">Trichosporon asahii var. asahii (strain ATCC 90039 / CBS 2479 / JCM 2466 / KCTC 7840 / NBRC 103889/ NCYC 2677 / UAMH 7654)</name>
    <name type="common">Yeast</name>
    <dbReference type="NCBI Taxonomy" id="1186058"/>
    <lineage>
        <taxon>Eukaryota</taxon>
        <taxon>Fungi</taxon>
        <taxon>Dikarya</taxon>
        <taxon>Basidiomycota</taxon>
        <taxon>Agaricomycotina</taxon>
        <taxon>Tremellomycetes</taxon>
        <taxon>Trichosporonales</taxon>
        <taxon>Trichosporonaceae</taxon>
        <taxon>Trichosporon</taxon>
    </lineage>
</organism>